<feature type="transmembrane region" description="Helical" evidence="1">
    <location>
        <begin position="30"/>
        <end position="48"/>
    </location>
</feature>
<reference evidence="3" key="1">
    <citation type="journal article" date="2019" name="Int. J. Syst. Evol. Microbiol.">
        <title>The Global Catalogue of Microorganisms (GCM) 10K type strain sequencing project: providing services to taxonomists for standard genome sequencing and annotation.</title>
        <authorList>
            <consortium name="The Broad Institute Genomics Platform"/>
            <consortium name="The Broad Institute Genome Sequencing Center for Infectious Disease"/>
            <person name="Wu L."/>
            <person name="Ma J."/>
        </authorList>
    </citation>
    <scope>NUCLEOTIDE SEQUENCE [LARGE SCALE GENOMIC DNA]</scope>
    <source>
        <strain evidence="3">CCUG 51943</strain>
    </source>
</reference>
<proteinExistence type="predicted"/>
<comment type="caution">
    <text evidence="2">The sequence shown here is derived from an EMBL/GenBank/DDBJ whole genome shotgun (WGS) entry which is preliminary data.</text>
</comment>
<evidence type="ECO:0000313" key="3">
    <source>
        <dbReference type="Proteomes" id="UP001596244"/>
    </source>
</evidence>
<feature type="transmembrane region" description="Helical" evidence="1">
    <location>
        <begin position="290"/>
        <end position="312"/>
    </location>
</feature>
<organism evidence="2 3">
    <name type="scientific">Corynebacterium nasicanis</name>
    <dbReference type="NCBI Taxonomy" id="1448267"/>
    <lineage>
        <taxon>Bacteria</taxon>
        <taxon>Bacillati</taxon>
        <taxon>Actinomycetota</taxon>
        <taxon>Actinomycetes</taxon>
        <taxon>Mycobacteriales</taxon>
        <taxon>Corynebacteriaceae</taxon>
        <taxon>Corynebacterium</taxon>
    </lineage>
</organism>
<dbReference type="EMBL" id="JBHSQE010000001">
    <property type="protein sequence ID" value="MFC6145734.1"/>
    <property type="molecule type" value="Genomic_DNA"/>
</dbReference>
<feature type="transmembrane region" description="Helical" evidence="1">
    <location>
        <begin position="245"/>
        <end position="270"/>
    </location>
</feature>
<name>A0ABW1QAR5_9CORY</name>
<keyword evidence="1" id="KW-0812">Transmembrane</keyword>
<sequence>MNSDSRRLLAAGLPAAVSWRDRLRRLPQRAAVWASLPLVIAIPDAVMIKKLEQEDLEALHKAADDGLILDDLLLPLLANVAALLLLVLVLRLVLRFLPEKVAFGVGAAFIILAAVVPAALGYLWWIAPLWVLTVLLFTVTGWAHLLAWTSLRAVREIPESLTRSLFYLPLLLVAFLFFFFNSNLWQLAQAWNINQALMVAFVLWAIGGVVCTATVTQHVREALADVDEAQPLPVRLNVRWNAASVHLAQASIFGLVVFACFLGFGLLAVPPATIGTWTGVPAVLIKLGPLSVSGALVKVSWVLGGFASLYMATTAAGDRERREEHLGPVMAEITGALQTSGGQAGERNDPHPVR</sequence>
<protein>
    <submittedName>
        <fullName evidence="2">Uncharacterized protein</fullName>
    </submittedName>
</protein>
<evidence type="ECO:0000256" key="1">
    <source>
        <dbReference type="SAM" id="Phobius"/>
    </source>
</evidence>
<feature type="transmembrane region" description="Helical" evidence="1">
    <location>
        <begin position="165"/>
        <end position="184"/>
    </location>
</feature>
<gene>
    <name evidence="2" type="ORF">ACFPUZ_02760</name>
</gene>
<feature type="transmembrane region" description="Helical" evidence="1">
    <location>
        <begin position="72"/>
        <end position="94"/>
    </location>
</feature>
<feature type="transmembrane region" description="Helical" evidence="1">
    <location>
        <begin position="130"/>
        <end position="153"/>
    </location>
</feature>
<dbReference type="Proteomes" id="UP001596244">
    <property type="component" value="Unassembled WGS sequence"/>
</dbReference>
<feature type="transmembrane region" description="Helical" evidence="1">
    <location>
        <begin position="101"/>
        <end position="124"/>
    </location>
</feature>
<keyword evidence="1" id="KW-0472">Membrane</keyword>
<keyword evidence="3" id="KW-1185">Reference proteome</keyword>
<keyword evidence="1" id="KW-1133">Transmembrane helix</keyword>
<accession>A0ABW1QAR5</accession>
<evidence type="ECO:0000313" key="2">
    <source>
        <dbReference type="EMBL" id="MFC6145734.1"/>
    </source>
</evidence>
<feature type="transmembrane region" description="Helical" evidence="1">
    <location>
        <begin position="196"/>
        <end position="215"/>
    </location>
</feature>
<dbReference type="RefSeq" id="WP_376999641.1">
    <property type="nucleotide sequence ID" value="NZ_JBHSQE010000001.1"/>
</dbReference>